<dbReference type="InterPro" id="IPR029483">
    <property type="entry name" value="GH97_C"/>
</dbReference>
<evidence type="ECO:0000259" key="8">
    <source>
        <dbReference type="Pfam" id="PF14508"/>
    </source>
</evidence>
<feature type="domain" description="Glycosyl-hydrolase 97 catalytic" evidence="7">
    <location>
        <begin position="304"/>
        <end position="459"/>
    </location>
</feature>
<dbReference type="InterPro" id="IPR017853">
    <property type="entry name" value="GH"/>
</dbReference>
<dbReference type="InterPro" id="IPR052720">
    <property type="entry name" value="Glycosyl_hydrolase_97"/>
</dbReference>
<evidence type="ECO:0000256" key="5">
    <source>
        <dbReference type="ARBA" id="ARBA00023295"/>
    </source>
</evidence>
<dbReference type="InterPro" id="IPR019563">
    <property type="entry name" value="GH97_catalytic"/>
</dbReference>
<dbReference type="GO" id="GO:0030246">
    <property type="term" value="F:carbohydrate binding"/>
    <property type="evidence" value="ECO:0007669"/>
    <property type="project" value="InterPro"/>
</dbReference>
<comment type="caution">
    <text evidence="10">The sequence shown here is derived from an EMBL/GenBank/DDBJ whole genome shotgun (WGS) entry which is preliminary data.</text>
</comment>
<keyword evidence="11" id="KW-1185">Reference proteome</keyword>
<sequence length="644" mass="72988">MINSFFKLLMCCGLSICLAACSAVMKQDQWSVDAPDGGLTVNFKLDEGKVFYQIEAKSTEIMPWASLGAVRSDTDLSQQLSFVDWAPIATDHQKVALISGKQSQLDEKCQLAVLRLQNPQQEVIEIHTRVFNQGVAMKYHFPGTSEVVVKMLEDKMTFHFGEQDTAFMQVYDKISPWNPSYEKFYRKEEVNAKAMYNHGWCFPALFQTNGRWLLLSDAGVSRNFAGMHLTEAQDGVFGLRWPEEGEANGLYEQHPSSTLPWSTSWKTITVGQDLNEIIQSEMVKLVAAPNQVSDTEWIRPGKASWSWLSDHDSPQDYQSLVKFVDLAAEMNWAYSLVDANWNMMKGGDIHQLIEYANTKNVGLLLWYNSGGPHNEITEAPRNIMNNAEKRRAEFKKLQEWGIKGVKVDFFQSDKQEIMKLYQDILKDAADFEILVNFHGCAIPRGWQRTYPNLMTMESVFGAEAYSFSDEYTEYAATANTILPFTRNVVGPMDYTPVVFTHLEKPHTTTYGHELALSVVFESGLQHMGDAVEGYMALPKYAQQFLREVPNVWDETRLVEGYPGKEIILARRKGDRWFIGGLNGENVGKTFQLDLSFIDGAQEWNIITDGPDVASFMHSQTQEKNFEIQVLPKGGFVISSQKIAS</sequence>
<dbReference type="InterPro" id="IPR014718">
    <property type="entry name" value="GH-type_carb-bd"/>
</dbReference>
<evidence type="ECO:0000256" key="2">
    <source>
        <dbReference type="ARBA" id="ARBA00011245"/>
    </source>
</evidence>
<keyword evidence="6" id="KW-0732">Signal</keyword>
<evidence type="ECO:0000256" key="4">
    <source>
        <dbReference type="ARBA" id="ARBA00022837"/>
    </source>
</evidence>
<feature type="domain" description="Glycosyl-hydrolase 97 C-terminal oligomerisation" evidence="9">
    <location>
        <begin position="551"/>
        <end position="638"/>
    </location>
</feature>
<dbReference type="InterPro" id="IPR029486">
    <property type="entry name" value="GH97_N"/>
</dbReference>
<dbReference type="PANTHER" id="PTHR35803:SF2">
    <property type="entry name" value="RETAINING ALPHA-GALACTOSIDASE"/>
    <property type="match status" value="1"/>
</dbReference>
<gene>
    <name evidence="10" type="ORF">PEDI_48960</name>
</gene>
<protein>
    <submittedName>
        <fullName evidence="10">Alpha-glucosidase</fullName>
    </submittedName>
</protein>
<evidence type="ECO:0000259" key="7">
    <source>
        <dbReference type="Pfam" id="PF10566"/>
    </source>
</evidence>
<reference evidence="10 11" key="1">
    <citation type="submission" date="2021-12" db="EMBL/GenBank/DDBJ databases">
        <title>Genome sequencing of bacteria with rrn-lacking chromosome and rrn-plasmid.</title>
        <authorList>
            <person name="Anda M."/>
            <person name="Iwasaki W."/>
        </authorList>
    </citation>
    <scope>NUCLEOTIDE SEQUENCE [LARGE SCALE GENOMIC DNA]</scope>
    <source>
        <strain evidence="10 11">NBRC 15940</strain>
    </source>
</reference>
<keyword evidence="4" id="KW-0106">Calcium</keyword>
<dbReference type="InterPro" id="IPR013785">
    <property type="entry name" value="Aldolase_TIM"/>
</dbReference>
<dbReference type="EMBL" id="BQKE01000005">
    <property type="protein sequence ID" value="GJM64344.1"/>
    <property type="molecule type" value="Genomic_DNA"/>
</dbReference>
<dbReference type="Pfam" id="PF10566">
    <property type="entry name" value="Glyco_hydro_97"/>
    <property type="match status" value="1"/>
</dbReference>
<feature type="signal peptide" evidence="6">
    <location>
        <begin position="1"/>
        <end position="22"/>
    </location>
</feature>
<dbReference type="SUPFAM" id="SSF51445">
    <property type="entry name" value="(Trans)glycosidases"/>
    <property type="match status" value="1"/>
</dbReference>
<keyword evidence="3" id="KW-0378">Hydrolase</keyword>
<dbReference type="Pfam" id="PF14509">
    <property type="entry name" value="GH97_C"/>
    <property type="match status" value="1"/>
</dbReference>
<comment type="cofactor">
    <cofactor evidence="1">
        <name>Ca(2+)</name>
        <dbReference type="ChEBI" id="CHEBI:29108"/>
    </cofactor>
</comment>
<evidence type="ECO:0000256" key="1">
    <source>
        <dbReference type="ARBA" id="ARBA00001913"/>
    </source>
</evidence>
<dbReference type="GO" id="GO:0016798">
    <property type="term" value="F:hydrolase activity, acting on glycosyl bonds"/>
    <property type="evidence" value="ECO:0007669"/>
    <property type="project" value="UniProtKB-KW"/>
</dbReference>
<evidence type="ECO:0000259" key="9">
    <source>
        <dbReference type="Pfam" id="PF14509"/>
    </source>
</evidence>
<evidence type="ECO:0000313" key="11">
    <source>
        <dbReference type="Proteomes" id="UP001310022"/>
    </source>
</evidence>
<dbReference type="Pfam" id="PF14508">
    <property type="entry name" value="GH97_N"/>
    <property type="match status" value="1"/>
</dbReference>
<comment type="subunit">
    <text evidence="2">Monomer.</text>
</comment>
<feature type="chain" id="PRO_5042934587" evidence="6">
    <location>
        <begin position="23"/>
        <end position="644"/>
    </location>
</feature>
<feature type="domain" description="Glycosyl-hydrolase 97 N-terminal" evidence="8">
    <location>
        <begin position="32"/>
        <end position="289"/>
    </location>
</feature>
<dbReference type="Gene3D" id="2.70.98.10">
    <property type="match status" value="1"/>
</dbReference>
<organism evidence="10 11">
    <name type="scientific">Persicobacter diffluens</name>
    <dbReference type="NCBI Taxonomy" id="981"/>
    <lineage>
        <taxon>Bacteria</taxon>
        <taxon>Pseudomonadati</taxon>
        <taxon>Bacteroidota</taxon>
        <taxon>Cytophagia</taxon>
        <taxon>Cytophagales</taxon>
        <taxon>Persicobacteraceae</taxon>
        <taxon>Persicobacter</taxon>
    </lineage>
</organism>
<evidence type="ECO:0000256" key="6">
    <source>
        <dbReference type="SAM" id="SignalP"/>
    </source>
</evidence>
<name>A0AAN5AME4_9BACT</name>
<accession>A0AAN5AME4</accession>
<dbReference type="InterPro" id="IPR013780">
    <property type="entry name" value="Glyco_hydro_b"/>
</dbReference>
<dbReference type="AlphaFoldDB" id="A0AAN5AME4"/>
<dbReference type="PANTHER" id="PTHR35803">
    <property type="entry name" value="GLUCAN 1,4-ALPHA-GLUCOSIDASE SUSB-RELATED"/>
    <property type="match status" value="1"/>
</dbReference>
<dbReference type="Gene3D" id="2.60.40.1180">
    <property type="entry name" value="Golgi alpha-mannosidase II"/>
    <property type="match status" value="1"/>
</dbReference>
<dbReference type="Gene3D" id="3.20.20.70">
    <property type="entry name" value="Aldolase class I"/>
    <property type="match status" value="1"/>
</dbReference>
<evidence type="ECO:0000256" key="3">
    <source>
        <dbReference type="ARBA" id="ARBA00022801"/>
    </source>
</evidence>
<dbReference type="Proteomes" id="UP001310022">
    <property type="component" value="Unassembled WGS sequence"/>
</dbReference>
<keyword evidence="5" id="KW-0326">Glycosidase</keyword>
<evidence type="ECO:0000313" key="10">
    <source>
        <dbReference type="EMBL" id="GJM64344.1"/>
    </source>
</evidence>
<proteinExistence type="predicted"/>